<dbReference type="RefSeq" id="WP_129890049.1">
    <property type="nucleotide sequence ID" value="NZ_CP035758.1"/>
</dbReference>
<feature type="transmembrane region" description="Helical" evidence="2">
    <location>
        <begin position="138"/>
        <end position="157"/>
    </location>
</feature>
<organism evidence="3 4">
    <name type="scientific">Ktedonosporobacter rubrisoli</name>
    <dbReference type="NCBI Taxonomy" id="2509675"/>
    <lineage>
        <taxon>Bacteria</taxon>
        <taxon>Bacillati</taxon>
        <taxon>Chloroflexota</taxon>
        <taxon>Ktedonobacteria</taxon>
        <taxon>Ktedonobacterales</taxon>
        <taxon>Ktedonosporobacteraceae</taxon>
        <taxon>Ktedonosporobacter</taxon>
    </lineage>
</organism>
<feature type="transmembrane region" description="Helical" evidence="2">
    <location>
        <begin position="104"/>
        <end position="124"/>
    </location>
</feature>
<feature type="transmembrane region" description="Helical" evidence="2">
    <location>
        <begin position="164"/>
        <end position="182"/>
    </location>
</feature>
<dbReference type="Proteomes" id="UP000290365">
    <property type="component" value="Chromosome"/>
</dbReference>
<dbReference type="AlphaFoldDB" id="A0A4P6JVK7"/>
<gene>
    <name evidence="3" type="ORF">EPA93_24625</name>
</gene>
<evidence type="ECO:0000313" key="3">
    <source>
        <dbReference type="EMBL" id="QBD78996.1"/>
    </source>
</evidence>
<dbReference type="SUPFAM" id="SSF103501">
    <property type="entry name" value="Respiratory nitrate reductase 1 gamma chain"/>
    <property type="match status" value="1"/>
</dbReference>
<proteinExistence type="predicted"/>
<dbReference type="KEGG" id="kbs:EPA93_24625"/>
<keyword evidence="2" id="KW-0472">Membrane</keyword>
<dbReference type="InterPro" id="IPR036197">
    <property type="entry name" value="NarG-like_sf"/>
</dbReference>
<protein>
    <submittedName>
        <fullName evidence="3">Uncharacterized protein</fullName>
    </submittedName>
</protein>
<sequence>MAQSSVQATMQETRAAQPSPGKRRSNLRLRSIFYGILAAIVVTALIAIGSRGFHWFDAALIGYAVATVFAVAAVTYKYSFWLMRPPTGRYWKRSWQLFLSYANFRRYTTLIPGAIGDLFVQSFIRRRGLYRWLTHQCIFWGVILSCLITFPLTFGWLRFTQTTTGLYQVWFFGFPLIVFPVASVQGFVLYHALDITALILFVGLVLAFHRRFHDLALIAVQRFRFDLVPLALLMAIAVTGLALTADSSWLRGSYYWYISLVHEAVVVLWLISLPFGKFFHLIERPATVGIELYWRTGEETEKQHCARCGQEFAPVRFIQDLKKTLYEVGENYTLRDTPALPEQKLAANASPLERETSKLWWQDLCPSCKRVMRGQANLAALGREGNKFL</sequence>
<feature type="transmembrane region" description="Helical" evidence="2">
    <location>
        <begin position="32"/>
        <end position="54"/>
    </location>
</feature>
<evidence type="ECO:0000256" key="2">
    <source>
        <dbReference type="SAM" id="Phobius"/>
    </source>
</evidence>
<keyword evidence="4" id="KW-1185">Reference proteome</keyword>
<keyword evidence="2" id="KW-0812">Transmembrane</keyword>
<feature type="region of interest" description="Disordered" evidence="1">
    <location>
        <begin position="1"/>
        <end position="23"/>
    </location>
</feature>
<feature type="transmembrane region" description="Helical" evidence="2">
    <location>
        <begin position="188"/>
        <end position="207"/>
    </location>
</feature>
<accession>A0A4P6JVK7</accession>
<feature type="transmembrane region" description="Helical" evidence="2">
    <location>
        <begin position="254"/>
        <end position="275"/>
    </location>
</feature>
<feature type="compositionally biased region" description="Polar residues" evidence="1">
    <location>
        <begin position="1"/>
        <end position="16"/>
    </location>
</feature>
<evidence type="ECO:0000313" key="4">
    <source>
        <dbReference type="Proteomes" id="UP000290365"/>
    </source>
</evidence>
<dbReference type="EMBL" id="CP035758">
    <property type="protein sequence ID" value="QBD78996.1"/>
    <property type="molecule type" value="Genomic_DNA"/>
</dbReference>
<keyword evidence="2" id="KW-1133">Transmembrane helix</keyword>
<name>A0A4P6JVK7_KTERU</name>
<reference evidence="3 4" key="1">
    <citation type="submission" date="2019-01" db="EMBL/GenBank/DDBJ databases">
        <title>Ktedonosporobacter rubrisoli SCAWS-G2.</title>
        <authorList>
            <person name="Huang Y."/>
            <person name="Yan B."/>
        </authorList>
    </citation>
    <scope>NUCLEOTIDE SEQUENCE [LARGE SCALE GENOMIC DNA]</scope>
    <source>
        <strain evidence="3 4">SCAWS-G2</strain>
    </source>
</reference>
<feature type="transmembrane region" description="Helical" evidence="2">
    <location>
        <begin position="60"/>
        <end position="83"/>
    </location>
</feature>
<feature type="transmembrane region" description="Helical" evidence="2">
    <location>
        <begin position="227"/>
        <end position="248"/>
    </location>
</feature>
<dbReference type="OrthoDB" id="247276at2"/>
<evidence type="ECO:0000256" key="1">
    <source>
        <dbReference type="SAM" id="MobiDB-lite"/>
    </source>
</evidence>